<dbReference type="RefSeq" id="WP_135182083.1">
    <property type="nucleotide sequence ID" value="NZ_JADGKZ010000008.1"/>
</dbReference>
<dbReference type="SUPFAM" id="SSF47413">
    <property type="entry name" value="lambda repressor-like DNA-binding domains"/>
    <property type="match status" value="1"/>
</dbReference>
<accession>A0A4Y9JC98</accession>
<dbReference type="Gene3D" id="1.10.260.40">
    <property type="entry name" value="lambda repressor-like DNA-binding domains"/>
    <property type="match status" value="2"/>
</dbReference>
<dbReference type="SMART" id="SM00530">
    <property type="entry name" value="HTH_XRE"/>
    <property type="match status" value="2"/>
</dbReference>
<comment type="caution">
    <text evidence="2">The sequence shown here is derived from an EMBL/GenBank/DDBJ whole genome shotgun (WGS) entry which is preliminary data.</text>
</comment>
<proteinExistence type="predicted"/>
<dbReference type="OrthoDB" id="8794728at2"/>
<protein>
    <submittedName>
        <fullName evidence="2">XRE family transcriptional regulator</fullName>
    </submittedName>
</protein>
<dbReference type="PROSITE" id="PS50943">
    <property type="entry name" value="HTH_CROC1"/>
    <property type="match status" value="2"/>
</dbReference>
<dbReference type="CDD" id="cd00093">
    <property type="entry name" value="HTH_XRE"/>
    <property type="match status" value="1"/>
</dbReference>
<dbReference type="AlphaFoldDB" id="A0A4Y9JC98"/>
<dbReference type="Proteomes" id="UP000297253">
    <property type="component" value="Unassembled WGS sequence"/>
</dbReference>
<dbReference type="GO" id="GO:0003677">
    <property type="term" value="F:DNA binding"/>
    <property type="evidence" value="ECO:0007669"/>
    <property type="project" value="InterPro"/>
</dbReference>
<evidence type="ECO:0000259" key="1">
    <source>
        <dbReference type="PROSITE" id="PS50943"/>
    </source>
</evidence>
<name>A0A4Y9JC98_9STRE</name>
<organism evidence="2 3">
    <name type="scientific">Streptococcus cuniculi</name>
    <dbReference type="NCBI Taxonomy" id="1432788"/>
    <lineage>
        <taxon>Bacteria</taxon>
        <taxon>Bacillati</taxon>
        <taxon>Bacillota</taxon>
        <taxon>Bacilli</taxon>
        <taxon>Lactobacillales</taxon>
        <taxon>Streptococcaceae</taxon>
        <taxon>Streptococcus</taxon>
    </lineage>
</organism>
<feature type="domain" description="HTH cro/C1-type" evidence="1">
    <location>
        <begin position="172"/>
        <end position="204"/>
    </location>
</feature>
<reference evidence="2 3" key="1">
    <citation type="submission" date="2019-03" db="EMBL/GenBank/DDBJ databases">
        <title>Diversity of the mouse oral microbiome.</title>
        <authorList>
            <person name="Joseph S."/>
            <person name="Aduse-Opoku J."/>
            <person name="Curtis M."/>
            <person name="Wade W."/>
            <person name="Hashim A."/>
        </authorList>
    </citation>
    <scope>NUCLEOTIDE SEQUENCE [LARGE SCALE GENOMIC DNA]</scope>
    <source>
        <strain evidence="2 3">WM131</strain>
    </source>
</reference>
<sequence length="546" mass="65441">MNSDFNLYLKVFLSILKKDFKINANQIAKEIGISKNTLTNWKNGSVPDLEKIKNLLKFINKFNKEYVMDSETKFVIVKLTKIIEFYIIQQETNIYQRKNEKERRNLKIRRKRRFTKNFSLLIDFLNSVALQEEAVQNDGNYINQEESGEVLDNLLNIEFISRNERNGSIAIQKNLAKKLHVSEAQISNWKSGKDFPNEDNLSKLQKLCSFNGNGAFLDYDFTIQMLENQFLRAPKLHYKLLELERKYFLRMRNFLEESQLEIMLWEKISRTPSEILIGYSGEVLETIQEQFYRDCILLLEEAFQFVDVNLTFEEWLRVNIPNHGFIPNLDSIDGFRFYAEDIDHGYRIIREFKYFNKDIGMINRFIVSNKKLFYLTRLLMNKLEETGIEFEDWLEEQYQIVNEPGYFRELSINLCNSMIESDFSDNEDYLDEFYRQFWDFVMTKSSRVDIQMHPTIQVYTQDINSEEWIYDRMESNYSLLKSILDIELEKETLSAEGRYLLDGRESFELLFKNHSMKTFREASQNRNFDNIKELEKLYRRTVKFLK</sequence>
<dbReference type="Pfam" id="PF01381">
    <property type="entry name" value="HTH_3"/>
    <property type="match status" value="1"/>
</dbReference>
<feature type="domain" description="HTH cro/C1-type" evidence="1">
    <location>
        <begin position="13"/>
        <end position="67"/>
    </location>
</feature>
<evidence type="ECO:0000313" key="3">
    <source>
        <dbReference type="Proteomes" id="UP000297253"/>
    </source>
</evidence>
<dbReference type="InterPro" id="IPR001387">
    <property type="entry name" value="Cro/C1-type_HTH"/>
</dbReference>
<gene>
    <name evidence="2" type="ORF">E4T82_06705</name>
</gene>
<dbReference type="InterPro" id="IPR010982">
    <property type="entry name" value="Lambda_DNA-bd_dom_sf"/>
</dbReference>
<evidence type="ECO:0000313" key="2">
    <source>
        <dbReference type="EMBL" id="TFU97696.1"/>
    </source>
</evidence>
<dbReference type="EMBL" id="SPPD01000008">
    <property type="protein sequence ID" value="TFU97696.1"/>
    <property type="molecule type" value="Genomic_DNA"/>
</dbReference>